<sequence length="153" mass="15435">MAGGYGYGVTQRRIRAPRLSFNVVRRLVVLGCLLGACLAGEQAADARDAGVGAAGGVPSSAMAWHVPDEALGARLPQAAGVPSDRDCGAHAAAPPKSRSVSGASRPERSGAGTLANTGSGRSVATLLTACALLGSGLVFRRAARRRKDGVVED</sequence>
<keyword evidence="4" id="KW-1185">Reference proteome</keyword>
<evidence type="ECO:0008006" key="5">
    <source>
        <dbReference type="Google" id="ProtNLM"/>
    </source>
</evidence>
<comment type="caution">
    <text evidence="3">The sequence shown here is derived from an EMBL/GenBank/DDBJ whole genome shotgun (WGS) entry which is preliminary data.</text>
</comment>
<evidence type="ECO:0000313" key="4">
    <source>
        <dbReference type="Proteomes" id="UP001500751"/>
    </source>
</evidence>
<dbReference type="Proteomes" id="UP001500751">
    <property type="component" value="Unassembled WGS sequence"/>
</dbReference>
<reference evidence="3 4" key="1">
    <citation type="journal article" date="2019" name="Int. J. Syst. Evol. Microbiol.">
        <title>The Global Catalogue of Microorganisms (GCM) 10K type strain sequencing project: providing services to taxonomists for standard genome sequencing and annotation.</title>
        <authorList>
            <consortium name="The Broad Institute Genomics Platform"/>
            <consortium name="The Broad Institute Genome Sequencing Center for Infectious Disease"/>
            <person name="Wu L."/>
            <person name="Ma J."/>
        </authorList>
    </citation>
    <scope>NUCLEOTIDE SEQUENCE [LARGE SCALE GENOMIC DNA]</scope>
    <source>
        <strain evidence="3 4">JCM 16014</strain>
    </source>
</reference>
<keyword evidence="2" id="KW-0812">Transmembrane</keyword>
<feature type="transmembrane region" description="Helical" evidence="2">
    <location>
        <begin position="122"/>
        <end position="139"/>
    </location>
</feature>
<protein>
    <recommendedName>
        <fullName evidence="5">LPXTG cell wall anchor domain-containing protein</fullName>
    </recommendedName>
</protein>
<dbReference type="EMBL" id="BAAAQN010000016">
    <property type="protein sequence ID" value="GAA2030023.1"/>
    <property type="molecule type" value="Genomic_DNA"/>
</dbReference>
<evidence type="ECO:0000313" key="3">
    <source>
        <dbReference type="EMBL" id="GAA2030023.1"/>
    </source>
</evidence>
<name>A0ABN2U5M0_9ACTN</name>
<evidence type="ECO:0000256" key="1">
    <source>
        <dbReference type="SAM" id="MobiDB-lite"/>
    </source>
</evidence>
<evidence type="ECO:0000256" key="2">
    <source>
        <dbReference type="SAM" id="Phobius"/>
    </source>
</evidence>
<keyword evidence="2" id="KW-1133">Transmembrane helix</keyword>
<proteinExistence type="predicted"/>
<accession>A0ABN2U5M0</accession>
<feature type="region of interest" description="Disordered" evidence="1">
    <location>
        <begin position="77"/>
        <end position="116"/>
    </location>
</feature>
<organism evidence="3 4">
    <name type="scientific">Catenulispora yoronensis</name>
    <dbReference type="NCBI Taxonomy" id="450799"/>
    <lineage>
        <taxon>Bacteria</taxon>
        <taxon>Bacillati</taxon>
        <taxon>Actinomycetota</taxon>
        <taxon>Actinomycetes</taxon>
        <taxon>Catenulisporales</taxon>
        <taxon>Catenulisporaceae</taxon>
        <taxon>Catenulispora</taxon>
    </lineage>
</organism>
<keyword evidence="2" id="KW-0472">Membrane</keyword>
<gene>
    <name evidence="3" type="ORF">GCM10009839_32060</name>
</gene>